<dbReference type="AlphaFoldDB" id="A0A0F9HQ36"/>
<comment type="caution">
    <text evidence="1">The sequence shown here is derived from an EMBL/GenBank/DDBJ whole genome shotgun (WGS) entry which is preliminary data.</text>
</comment>
<name>A0A0F9HQ36_9ZZZZ</name>
<gene>
    <name evidence="1" type="ORF">LCGC14_1677420</name>
</gene>
<reference evidence="1" key="1">
    <citation type="journal article" date="2015" name="Nature">
        <title>Complex archaea that bridge the gap between prokaryotes and eukaryotes.</title>
        <authorList>
            <person name="Spang A."/>
            <person name="Saw J.H."/>
            <person name="Jorgensen S.L."/>
            <person name="Zaremba-Niedzwiedzka K."/>
            <person name="Martijn J."/>
            <person name="Lind A.E."/>
            <person name="van Eijk R."/>
            <person name="Schleper C."/>
            <person name="Guy L."/>
            <person name="Ettema T.J."/>
        </authorList>
    </citation>
    <scope>NUCLEOTIDE SEQUENCE</scope>
</reference>
<protein>
    <submittedName>
        <fullName evidence="1">Uncharacterized protein</fullName>
    </submittedName>
</protein>
<evidence type="ECO:0000313" key="1">
    <source>
        <dbReference type="EMBL" id="KKM17272.1"/>
    </source>
</evidence>
<sequence length="287" mass="33167">MQKGVIKKTGDRPARKESVTKDNIKKITIDPRLDIIKLLKLLYEAEERDEIEVLKISFDSKWFTKDPRKTIVGKIKYVSSNFFIDVPPQTVKFGEDYSVEELLKDMRELDNFLVGEYDADNYTIENLYPTSLYILDRAQSKSIKGKTQEKIIKFGKVRQIDKKSPVGQMLRGGQIMPLDAVDLHNAKLDKDLLWISRGRPSDIEKDIEDYIKGGYIINAVDIKQYTDHLHPHIEEHDGQHCRFTIITTCPVIIKEIPVKIITVDKKEGSCEMIFPLPIEEEKTEKES</sequence>
<proteinExistence type="predicted"/>
<organism evidence="1">
    <name type="scientific">marine sediment metagenome</name>
    <dbReference type="NCBI Taxonomy" id="412755"/>
    <lineage>
        <taxon>unclassified sequences</taxon>
        <taxon>metagenomes</taxon>
        <taxon>ecological metagenomes</taxon>
    </lineage>
</organism>
<dbReference type="EMBL" id="LAZR01014493">
    <property type="protein sequence ID" value="KKM17272.1"/>
    <property type="molecule type" value="Genomic_DNA"/>
</dbReference>
<accession>A0A0F9HQ36</accession>